<proteinExistence type="inferred from homology"/>
<dbReference type="InterPro" id="IPR057326">
    <property type="entry name" value="KR_dom"/>
</dbReference>
<dbReference type="PANTHER" id="PTHR42760">
    <property type="entry name" value="SHORT-CHAIN DEHYDROGENASES/REDUCTASES FAMILY MEMBER"/>
    <property type="match status" value="1"/>
</dbReference>
<dbReference type="AlphaFoldDB" id="A0A4R6PNX0"/>
<dbReference type="RefSeq" id="WP_067490605.1">
    <property type="nucleotide sequence ID" value="NZ_SNXK01000002.1"/>
</dbReference>
<dbReference type="PRINTS" id="PR00080">
    <property type="entry name" value="SDRFAMILY"/>
</dbReference>
<dbReference type="InterPro" id="IPR020904">
    <property type="entry name" value="Sc_DH/Rdtase_CS"/>
</dbReference>
<feature type="compositionally biased region" description="Low complexity" evidence="3">
    <location>
        <begin position="64"/>
        <end position="74"/>
    </location>
</feature>
<keyword evidence="6" id="KW-1185">Reference proteome</keyword>
<dbReference type="InterPro" id="IPR036291">
    <property type="entry name" value="NAD(P)-bd_dom_sf"/>
</dbReference>
<dbReference type="SMART" id="SM00822">
    <property type="entry name" value="PKS_KR"/>
    <property type="match status" value="1"/>
</dbReference>
<comment type="similarity">
    <text evidence="1">Belongs to the short-chain dehydrogenases/reductases (SDR) family.</text>
</comment>
<dbReference type="PROSITE" id="PS00061">
    <property type="entry name" value="ADH_SHORT"/>
    <property type="match status" value="1"/>
</dbReference>
<gene>
    <name evidence="5" type="ORF">DFR75_102722</name>
</gene>
<dbReference type="PRINTS" id="PR00081">
    <property type="entry name" value="GDHRDH"/>
</dbReference>
<evidence type="ECO:0000259" key="4">
    <source>
        <dbReference type="SMART" id="SM00822"/>
    </source>
</evidence>
<comment type="caution">
    <text evidence="5">The sequence shown here is derived from an EMBL/GenBank/DDBJ whole genome shotgun (WGS) entry which is preliminary data.</text>
</comment>
<dbReference type="InterPro" id="IPR002347">
    <property type="entry name" value="SDR_fam"/>
</dbReference>
<dbReference type="EMBL" id="SNXK01000002">
    <property type="protein sequence ID" value="TDP40000.1"/>
    <property type="molecule type" value="Genomic_DNA"/>
</dbReference>
<feature type="compositionally biased region" description="Basic and acidic residues" evidence="3">
    <location>
        <begin position="78"/>
        <end position="87"/>
    </location>
</feature>
<keyword evidence="2" id="KW-0560">Oxidoreductase</keyword>
<dbReference type="Gene3D" id="3.40.50.720">
    <property type="entry name" value="NAD(P)-binding Rossmann-like Domain"/>
    <property type="match status" value="1"/>
</dbReference>
<evidence type="ECO:0000256" key="2">
    <source>
        <dbReference type="ARBA" id="ARBA00023002"/>
    </source>
</evidence>
<dbReference type="Pfam" id="PF13561">
    <property type="entry name" value="adh_short_C2"/>
    <property type="match status" value="1"/>
</dbReference>
<evidence type="ECO:0000256" key="3">
    <source>
        <dbReference type="SAM" id="MobiDB-lite"/>
    </source>
</evidence>
<accession>A0A4R6PNX0</accession>
<protein>
    <submittedName>
        <fullName evidence="5">2,3-dihydro-2,3-dihydroxybenzoate dehydrogenase</fullName>
    </submittedName>
</protein>
<evidence type="ECO:0000313" key="5">
    <source>
        <dbReference type="EMBL" id="TDP40000.1"/>
    </source>
</evidence>
<name>A0A4R6PNX0_NOCIG</name>
<evidence type="ECO:0000313" key="6">
    <source>
        <dbReference type="Proteomes" id="UP000295087"/>
    </source>
</evidence>
<organism evidence="5 6">
    <name type="scientific">Nocardia ignorata</name>
    <dbReference type="NCBI Taxonomy" id="145285"/>
    <lineage>
        <taxon>Bacteria</taxon>
        <taxon>Bacillati</taxon>
        <taxon>Actinomycetota</taxon>
        <taxon>Actinomycetes</taxon>
        <taxon>Mycobacteriales</taxon>
        <taxon>Nocardiaceae</taxon>
        <taxon>Nocardia</taxon>
    </lineage>
</organism>
<dbReference type="SUPFAM" id="SSF51735">
    <property type="entry name" value="NAD(P)-binding Rossmann-fold domains"/>
    <property type="match status" value="1"/>
</dbReference>
<dbReference type="PANTHER" id="PTHR42760:SF115">
    <property type="entry name" value="3-OXOACYL-[ACYL-CARRIER-PROTEIN] REDUCTASE FABG"/>
    <property type="match status" value="1"/>
</dbReference>
<feature type="domain" description="Ketoreductase" evidence="4">
    <location>
        <begin position="9"/>
        <end position="236"/>
    </location>
</feature>
<reference evidence="5 6" key="1">
    <citation type="submission" date="2019-03" db="EMBL/GenBank/DDBJ databases">
        <title>Genomic Encyclopedia of Type Strains, Phase IV (KMG-IV): sequencing the most valuable type-strain genomes for metagenomic binning, comparative biology and taxonomic classification.</title>
        <authorList>
            <person name="Goeker M."/>
        </authorList>
    </citation>
    <scope>NUCLEOTIDE SEQUENCE [LARGE SCALE GENOMIC DNA]</scope>
    <source>
        <strain evidence="5 6">DSM 44496</strain>
    </source>
</reference>
<dbReference type="GO" id="GO:0016616">
    <property type="term" value="F:oxidoreductase activity, acting on the CH-OH group of donors, NAD or NADP as acceptor"/>
    <property type="evidence" value="ECO:0007669"/>
    <property type="project" value="UniProtKB-ARBA"/>
</dbReference>
<dbReference type="Proteomes" id="UP000295087">
    <property type="component" value="Unassembled WGS sequence"/>
</dbReference>
<sequence length="313" mass="31891">MFNGDSRGRVVVVTGAAGGIGAAIAARFAAEDRVVSLWDLDPAVHDTPAALATAGNQSSRPNTHSHSATATSAAPTRVGDRDEEVRTSVDPGHGSAAAIDTARTASVHGVTIDITDADAVRAAFDRLTSEHGRVEVLAHAAGLMVGGTALELDADDWARCLTVNATGTMLVTQRAAADMAAVGRGSIVVVTSNAAATPRVGMAAYGAAKAAATAFTRSLALQVAPLGVRVNLVSPGSTDTAMLRDMFGGTPLDDDAETALLDGDPAAYRLGIPLRRIATPADIAGAVHFLASEDARHITMHDLRVDGGATLDM</sequence>
<evidence type="ECO:0000256" key="1">
    <source>
        <dbReference type="ARBA" id="ARBA00006484"/>
    </source>
</evidence>
<feature type="region of interest" description="Disordered" evidence="3">
    <location>
        <begin position="53"/>
        <end position="97"/>
    </location>
</feature>